<evidence type="ECO:0000313" key="1">
    <source>
        <dbReference type="EMBL" id="AMJ78340.1"/>
    </source>
</evidence>
<protein>
    <submittedName>
        <fullName evidence="1">Uncharacterized protein</fullName>
    </submittedName>
</protein>
<organism evidence="1 2">
    <name type="scientific">Alteromonas mediterranea</name>
    <dbReference type="NCBI Taxonomy" id="314275"/>
    <lineage>
        <taxon>Bacteria</taxon>
        <taxon>Pseudomonadati</taxon>
        <taxon>Pseudomonadota</taxon>
        <taxon>Gammaproteobacteria</taxon>
        <taxon>Alteromonadales</taxon>
        <taxon>Alteromonadaceae</taxon>
        <taxon>Alteromonas/Salinimonas group</taxon>
        <taxon>Alteromonas</taxon>
    </lineage>
</organism>
<proteinExistence type="predicted"/>
<dbReference type="AlphaFoldDB" id="A0AAC9F6Z4"/>
<accession>A0AAC9F6Z4</accession>
<dbReference type="EMBL" id="CP013928">
    <property type="protein sequence ID" value="AMJ78340.1"/>
    <property type="molecule type" value="Genomic_DNA"/>
</dbReference>
<evidence type="ECO:0000313" key="2">
    <source>
        <dbReference type="Proteomes" id="UP000061468"/>
    </source>
</evidence>
<gene>
    <name evidence="1" type="ORF">AV942_08570</name>
</gene>
<reference evidence="1 2" key="1">
    <citation type="submission" date="2015-12" db="EMBL/GenBank/DDBJ databases">
        <title>Intraspecies pangenome expansion in the marine bacterium Alteromonas.</title>
        <authorList>
            <person name="Lopez-Perez M."/>
            <person name="Rodriguez-Valera F."/>
        </authorList>
    </citation>
    <scope>NUCLEOTIDE SEQUENCE [LARGE SCALE GENOMIC DNA]</scope>
    <source>
        <strain evidence="1 2">UM8</strain>
    </source>
</reference>
<dbReference type="RefSeq" id="WP_015066975.1">
    <property type="nucleotide sequence ID" value="NZ_CP013928.1"/>
</dbReference>
<sequence length="72" mass="8159">MKVVELNSEPARNPDVVLEKAKGVYESVLILGYDKDGLLDARASTNQDAKSILFMLEQFKRNLLNGEYKNEE</sequence>
<name>A0AAC9F6Z4_9ALTE</name>
<dbReference type="Proteomes" id="UP000061468">
    <property type="component" value="Chromosome"/>
</dbReference>